<dbReference type="EMBL" id="WNLA01000008">
    <property type="protein sequence ID" value="MTW03272.1"/>
    <property type="molecule type" value="Genomic_DNA"/>
</dbReference>
<dbReference type="RefSeq" id="WP_155439646.1">
    <property type="nucleotide sequence ID" value="NZ_WNLA01000008.1"/>
</dbReference>
<organism evidence="2 3">
    <name type="scientific">Pseudoduganella ginsengisoli</name>
    <dbReference type="NCBI Taxonomy" id="1462440"/>
    <lineage>
        <taxon>Bacteria</taxon>
        <taxon>Pseudomonadati</taxon>
        <taxon>Pseudomonadota</taxon>
        <taxon>Betaproteobacteria</taxon>
        <taxon>Burkholderiales</taxon>
        <taxon>Oxalobacteraceae</taxon>
        <taxon>Telluria group</taxon>
        <taxon>Pseudoduganella</taxon>
    </lineage>
</organism>
<reference evidence="2 3" key="1">
    <citation type="submission" date="2019-11" db="EMBL/GenBank/DDBJ databases">
        <title>Type strains purchased from KCTC, JCM and DSMZ.</title>
        <authorList>
            <person name="Lu H."/>
        </authorList>
    </citation>
    <scope>NUCLEOTIDE SEQUENCE [LARGE SCALE GENOMIC DNA]</scope>
    <source>
        <strain evidence="2 3">KCTC 42409</strain>
    </source>
</reference>
<protein>
    <submittedName>
        <fullName evidence="2">Uncharacterized protein</fullName>
    </submittedName>
</protein>
<sequence>MPAISSVQQIVATLRAEMADHVARRHRAAGTRVPASPSAQAPMGSLISQRVQALDPDDPRRNSKAFRIFLESVLLSEFGMELINDHAFYRMVDQVQEQMEQDPRIADAIGRAVESLLKKP</sequence>
<gene>
    <name evidence="2" type="ORF">GM668_14390</name>
</gene>
<accession>A0A6L6Q2G8</accession>
<dbReference type="AlphaFoldDB" id="A0A6L6Q2G8"/>
<evidence type="ECO:0000313" key="3">
    <source>
        <dbReference type="Proteomes" id="UP000484015"/>
    </source>
</evidence>
<dbReference type="Proteomes" id="UP000484015">
    <property type="component" value="Unassembled WGS sequence"/>
</dbReference>
<feature type="region of interest" description="Disordered" evidence="1">
    <location>
        <begin position="23"/>
        <end position="58"/>
    </location>
</feature>
<dbReference type="OrthoDB" id="8759078at2"/>
<comment type="caution">
    <text evidence="2">The sequence shown here is derived from an EMBL/GenBank/DDBJ whole genome shotgun (WGS) entry which is preliminary data.</text>
</comment>
<name>A0A6L6Q2G8_9BURK</name>
<evidence type="ECO:0000256" key="1">
    <source>
        <dbReference type="SAM" id="MobiDB-lite"/>
    </source>
</evidence>
<evidence type="ECO:0000313" key="2">
    <source>
        <dbReference type="EMBL" id="MTW03272.1"/>
    </source>
</evidence>
<keyword evidence="3" id="KW-1185">Reference proteome</keyword>
<proteinExistence type="predicted"/>